<feature type="transmembrane region" description="Helical" evidence="1">
    <location>
        <begin position="22"/>
        <end position="43"/>
    </location>
</feature>
<keyword evidence="1" id="KW-0472">Membrane</keyword>
<sequence length="78" mass="8399">MSLATETFSSIAGTNAAGAHNIFVGLVLAFLLLIGAWILSSAYKGIGKENLTKDDVFSLLIRFAALFCIACYFLIDKH</sequence>
<dbReference type="Proteomes" id="UP000030418">
    <property type="component" value="Unassembled WGS sequence"/>
</dbReference>
<evidence type="ECO:0000256" key="1">
    <source>
        <dbReference type="SAM" id="Phobius"/>
    </source>
</evidence>
<gene>
    <name evidence="2" type="ORF">P375_05865</name>
</gene>
<dbReference type="InterPro" id="IPR021676">
    <property type="entry name" value="DUF3262"/>
</dbReference>
<evidence type="ECO:0000313" key="3">
    <source>
        <dbReference type="Proteomes" id="UP000030418"/>
    </source>
</evidence>
<dbReference type="NCBIfam" id="TIGR03758">
    <property type="entry name" value="conj_TIGR03758"/>
    <property type="match status" value="1"/>
</dbReference>
<dbReference type="EMBL" id="JPXY01000024">
    <property type="protein sequence ID" value="KGQ32320.1"/>
    <property type="molecule type" value="Genomic_DNA"/>
</dbReference>
<accession>A0A0A2XNT5</accession>
<dbReference type="AlphaFoldDB" id="A0A0A2XNT5"/>
<keyword evidence="3" id="KW-1185">Reference proteome</keyword>
<dbReference type="Pfam" id="PF11660">
    <property type="entry name" value="DUF3262"/>
    <property type="match status" value="1"/>
</dbReference>
<feature type="transmembrane region" description="Helical" evidence="1">
    <location>
        <begin position="55"/>
        <end position="75"/>
    </location>
</feature>
<organism evidence="2 3">
    <name type="scientific">Gallibacterium genomosp. 2</name>
    <dbReference type="NCBI Taxonomy" id="155517"/>
    <lineage>
        <taxon>Bacteria</taxon>
        <taxon>Pseudomonadati</taxon>
        <taxon>Pseudomonadota</taxon>
        <taxon>Gammaproteobacteria</taxon>
        <taxon>Pasteurellales</taxon>
        <taxon>Pasteurellaceae</taxon>
        <taxon>Gallibacterium</taxon>
    </lineage>
</organism>
<proteinExistence type="predicted"/>
<name>A0A0A2XNT5_9PAST</name>
<reference evidence="2 3" key="1">
    <citation type="submission" date="2014-08" db="EMBL/GenBank/DDBJ databases">
        <title>Chaperone-usher fimbriae in a diverse selection of Gallibacterium genomes.</title>
        <authorList>
            <person name="Kudirkiene E."/>
            <person name="Bager R.J."/>
            <person name="Johnson T.J."/>
            <person name="Bojesen A.M."/>
        </authorList>
    </citation>
    <scope>NUCLEOTIDE SEQUENCE [LARGE SCALE GENOMIC DNA]</scope>
    <source>
        <strain evidence="2 3">CCM5976</strain>
    </source>
</reference>
<keyword evidence="1" id="KW-0812">Transmembrane</keyword>
<dbReference type="RefSeq" id="WP_039090114.1">
    <property type="nucleotide sequence ID" value="NZ_JPXY01000024.1"/>
</dbReference>
<evidence type="ECO:0000313" key="2">
    <source>
        <dbReference type="EMBL" id="KGQ32320.1"/>
    </source>
</evidence>
<keyword evidence="1" id="KW-1133">Transmembrane helix</keyword>
<protein>
    <submittedName>
        <fullName evidence="2">Conjugal transfer protein</fullName>
    </submittedName>
</protein>
<comment type="caution">
    <text evidence="2">The sequence shown here is derived from an EMBL/GenBank/DDBJ whole genome shotgun (WGS) entry which is preliminary data.</text>
</comment>